<evidence type="ECO:0000256" key="5">
    <source>
        <dbReference type="SAM" id="Coils"/>
    </source>
</evidence>
<evidence type="ECO:0000259" key="6">
    <source>
        <dbReference type="PROSITE" id="PS50942"/>
    </source>
</evidence>
<dbReference type="GO" id="GO:0051015">
    <property type="term" value="F:actin filament binding"/>
    <property type="evidence" value="ECO:0007669"/>
    <property type="project" value="TreeGrafter"/>
</dbReference>
<sequence length="1087" mass="121892">MSIKIADRGMYPLSSYYHRKGENCPPVDMATSLSKAINTQETAVKEKHVRSAIIGTYQERGASTFWECVHRLPTKEHAVLCWKFCFVLHKVLREGHENVIRDSQRYKPMLRELGKFWGLLKSGFGGLIKDYCALLEIKLTFHLRNQRIPGNLDMDYADLVNSVGDNEDAFFQLSVEMLDYLDAILELQADIFKTMDQSRCNSMTPAGQCRLTPLIPCIQDSMILYDYTTKILFHLHSKLSPDLLEGHRQRFLKVFRELSQLYEKTMSLQYFKNLIAIQLLPKNPPNFLIQSDIENYETRKVTVYNSGDLIDVDNDETNKTNESRSSSPDLQLIQMERERDKRIRELEDEVKRLNEYIVQLREQAGRRIRELQAEISLLTDQLTDKNSEIGAKDRKIAELLSHECKIPNDIAERMDVAEKKNVGLEEKFSKMKNMYTNLREQHVDLLRKKGASDKEIGELRKVVDGQSEMSSLVESLRKEKEEVESNLFNKLSKKDTQVEELDSIVVELKSQIESIESAKKKIESDLETELTKAKNEIEMLLGGSSSLEKLNKSLVDQLDTLSKKCDVLGDELALTASSRDNLSKKCDDVADELALTAGDRDNLSKKCDDLVNELALATGARDNLSKKCDDVADGLARAAGDRDNLSKKCDDLANELALAAGARDNFQSQINDLQRQIQDNQKNMENESIQRYNELLNVCIQECEGIMRKTIEDLENPLLTGGTGALDHFIINCRGTGQIIGLMEAATKSGYSAFPSLREILERVPPFTHHMVNLILHGSATSQTSADIQKGDEMLGDCRNLGSSILSLLGAIRTRLSGKQLADPYNEIRDKLQKLLSTASSLGSSLTPEADAAEALENELLAMERAIEEASKKMEEMLKNSRESHTGVKLEVNEKLIDSCTTLMNAIRLLVQRAKFLQSEIVSQGKGSTSVKEFYKRNHQWTEGLISAAKAVGGGAKFLLESADKAVTNPTAGFELLIASSQDIAASTIQLVVASQVRADRSSQNLSLLKQASTGVKTATAGVVATAKDCAQLIEESDEVDLAKLSTHNAKRLELETQAEVLRLQTELEKSRMKLSALRQHHYHNSD</sequence>
<dbReference type="GO" id="GO:0032051">
    <property type="term" value="F:clathrin light chain binding"/>
    <property type="evidence" value="ECO:0007669"/>
    <property type="project" value="TreeGrafter"/>
</dbReference>
<accession>A0A226DFZ3</accession>
<dbReference type="Gene3D" id="1.25.40.90">
    <property type="match status" value="1"/>
</dbReference>
<feature type="coiled-coil region" evidence="5">
    <location>
        <begin position="466"/>
        <end position="525"/>
    </location>
</feature>
<dbReference type="FunFam" id="1.25.40.90:FF:000012">
    <property type="entry name" value="Huntingtin interacting protein 1-related"/>
    <property type="match status" value="1"/>
</dbReference>
<keyword evidence="9" id="KW-1185">Reference proteome</keyword>
<feature type="coiled-coil region" evidence="5">
    <location>
        <begin position="414"/>
        <end position="441"/>
    </location>
</feature>
<comment type="similarity">
    <text evidence="2">Belongs to the SLA2 family.</text>
</comment>
<dbReference type="InterPro" id="IPR002558">
    <property type="entry name" value="ILWEQ_dom"/>
</dbReference>
<dbReference type="InterPro" id="IPR035964">
    <property type="entry name" value="I/LWEQ_dom_sf"/>
</dbReference>
<dbReference type="Proteomes" id="UP000198287">
    <property type="component" value="Unassembled WGS sequence"/>
</dbReference>
<dbReference type="PANTHER" id="PTHR10407:SF15">
    <property type="entry name" value="HUNTINGTIN INTERACTING PROTEIN 1"/>
    <property type="match status" value="1"/>
</dbReference>
<dbReference type="InterPro" id="IPR030224">
    <property type="entry name" value="Sla2_fam"/>
</dbReference>
<feature type="coiled-coil region" evidence="5">
    <location>
        <begin position="635"/>
        <end position="690"/>
    </location>
</feature>
<organism evidence="8 9">
    <name type="scientific">Folsomia candida</name>
    <name type="common">Springtail</name>
    <dbReference type="NCBI Taxonomy" id="158441"/>
    <lineage>
        <taxon>Eukaryota</taxon>
        <taxon>Metazoa</taxon>
        <taxon>Ecdysozoa</taxon>
        <taxon>Arthropoda</taxon>
        <taxon>Hexapoda</taxon>
        <taxon>Collembola</taxon>
        <taxon>Entomobryomorpha</taxon>
        <taxon>Isotomoidea</taxon>
        <taxon>Isotomidae</taxon>
        <taxon>Proisotominae</taxon>
        <taxon>Folsomia</taxon>
    </lineage>
</organism>
<dbReference type="GO" id="GO:0035615">
    <property type="term" value="F:clathrin adaptor activity"/>
    <property type="evidence" value="ECO:0007669"/>
    <property type="project" value="TreeGrafter"/>
</dbReference>
<protein>
    <submittedName>
        <fullName evidence="8">Huntingtin-interacting protein 1-related protein</fullName>
    </submittedName>
</protein>
<dbReference type="InterPro" id="IPR013809">
    <property type="entry name" value="ENTH"/>
</dbReference>
<evidence type="ECO:0000256" key="3">
    <source>
        <dbReference type="ARBA" id="ARBA00022490"/>
    </source>
</evidence>
<dbReference type="SMART" id="SM00273">
    <property type="entry name" value="ENTH"/>
    <property type="match status" value="1"/>
</dbReference>
<dbReference type="Pfam" id="PF01608">
    <property type="entry name" value="I_LWEQ"/>
    <property type="match status" value="1"/>
</dbReference>
<gene>
    <name evidence="8" type="ORF">Fcan01_21035</name>
</gene>
<comment type="caution">
    <text evidence="8">The sequence shown here is derived from an EMBL/GenBank/DDBJ whole genome shotgun (WGS) entry which is preliminary data.</text>
</comment>
<dbReference type="PANTHER" id="PTHR10407">
    <property type="entry name" value="HUNTINGTIN INTERACTING PROTEIN 1"/>
    <property type="match status" value="1"/>
</dbReference>
<dbReference type="PROSITE" id="PS50945">
    <property type="entry name" value="I_LWEQ"/>
    <property type="match status" value="1"/>
</dbReference>
<dbReference type="Gene3D" id="1.20.5.1700">
    <property type="match status" value="1"/>
</dbReference>
<dbReference type="InterPro" id="IPR008942">
    <property type="entry name" value="ENTH_VHS"/>
</dbReference>
<dbReference type="GO" id="GO:0007015">
    <property type="term" value="P:actin filament organization"/>
    <property type="evidence" value="ECO:0007669"/>
    <property type="project" value="TreeGrafter"/>
</dbReference>
<feature type="domain" description="I/LWEQ" evidence="7">
    <location>
        <begin position="844"/>
        <end position="1086"/>
    </location>
</feature>
<dbReference type="FunFam" id="1.20.1410.10:FF:000006">
    <property type="entry name" value="Huntingtin interacting protein"/>
    <property type="match status" value="1"/>
</dbReference>
<dbReference type="OrthoDB" id="8178130at2759"/>
<dbReference type="GO" id="GO:0048268">
    <property type="term" value="P:clathrin coat assembly"/>
    <property type="evidence" value="ECO:0007669"/>
    <property type="project" value="TreeGrafter"/>
</dbReference>
<dbReference type="AlphaFoldDB" id="A0A226DFZ3"/>
<dbReference type="GO" id="GO:0080025">
    <property type="term" value="F:phosphatidylinositol-3,5-bisphosphate binding"/>
    <property type="evidence" value="ECO:0007669"/>
    <property type="project" value="TreeGrafter"/>
</dbReference>
<keyword evidence="4" id="KW-0009">Actin-binding</keyword>
<dbReference type="SUPFAM" id="SSF57997">
    <property type="entry name" value="Tropomyosin"/>
    <property type="match status" value="1"/>
</dbReference>
<name>A0A226DFZ3_FOLCA</name>
<dbReference type="GO" id="GO:0030864">
    <property type="term" value="C:cortical actin cytoskeleton"/>
    <property type="evidence" value="ECO:0007669"/>
    <property type="project" value="TreeGrafter"/>
</dbReference>
<feature type="domain" description="ENTH" evidence="6">
    <location>
        <begin position="21"/>
        <end position="149"/>
    </location>
</feature>
<evidence type="ECO:0000256" key="4">
    <source>
        <dbReference type="ARBA" id="ARBA00023203"/>
    </source>
</evidence>
<evidence type="ECO:0000259" key="7">
    <source>
        <dbReference type="PROSITE" id="PS50945"/>
    </source>
</evidence>
<dbReference type="GO" id="GO:0043325">
    <property type="term" value="F:phosphatidylinositol-3,4-bisphosphate binding"/>
    <property type="evidence" value="ECO:0007669"/>
    <property type="project" value="TreeGrafter"/>
</dbReference>
<proteinExistence type="inferred from homology"/>
<dbReference type="CDD" id="cd17006">
    <property type="entry name" value="ANTH_N_HIP1_like"/>
    <property type="match status" value="1"/>
</dbReference>
<dbReference type="SMART" id="SM00307">
    <property type="entry name" value="ILWEQ"/>
    <property type="match status" value="1"/>
</dbReference>
<feature type="coiled-coil region" evidence="5">
    <location>
        <begin position="853"/>
        <end position="880"/>
    </location>
</feature>
<dbReference type="SUPFAM" id="SSF48464">
    <property type="entry name" value="ENTH/VHS domain"/>
    <property type="match status" value="1"/>
</dbReference>
<dbReference type="Pfam" id="PF07651">
    <property type="entry name" value="ANTH"/>
    <property type="match status" value="1"/>
</dbReference>
<dbReference type="EMBL" id="LNIX01000020">
    <property type="protein sequence ID" value="OXA44099.1"/>
    <property type="molecule type" value="Genomic_DNA"/>
</dbReference>
<evidence type="ECO:0000313" key="9">
    <source>
        <dbReference type="Proteomes" id="UP000198287"/>
    </source>
</evidence>
<dbReference type="OMA" id="VCQLFQY"/>
<dbReference type="GO" id="GO:0030136">
    <property type="term" value="C:clathrin-coated vesicle"/>
    <property type="evidence" value="ECO:0007669"/>
    <property type="project" value="TreeGrafter"/>
</dbReference>
<reference evidence="8 9" key="1">
    <citation type="submission" date="2015-12" db="EMBL/GenBank/DDBJ databases">
        <title>The genome of Folsomia candida.</title>
        <authorList>
            <person name="Faddeeva A."/>
            <person name="Derks M.F."/>
            <person name="Anvar Y."/>
            <person name="Smit S."/>
            <person name="Van Straalen N."/>
            <person name="Roelofs D."/>
        </authorList>
    </citation>
    <scope>NUCLEOTIDE SEQUENCE [LARGE SCALE GENOMIC DNA]</scope>
    <source>
        <strain evidence="8 9">VU population</strain>
        <tissue evidence="8">Whole body</tissue>
    </source>
</reference>
<keyword evidence="5" id="KW-0175">Coiled coil</keyword>
<evidence type="ECO:0000256" key="2">
    <source>
        <dbReference type="ARBA" id="ARBA00010135"/>
    </source>
</evidence>
<evidence type="ECO:0000313" key="8">
    <source>
        <dbReference type="EMBL" id="OXA44099.1"/>
    </source>
</evidence>
<feature type="coiled-coil region" evidence="5">
    <location>
        <begin position="336"/>
        <end position="388"/>
    </location>
</feature>
<keyword evidence="3" id="KW-0963">Cytoplasm</keyword>
<dbReference type="SUPFAM" id="SSF109885">
    <property type="entry name" value="I/LWEQ domain"/>
    <property type="match status" value="1"/>
</dbReference>
<dbReference type="Gene3D" id="1.20.1410.10">
    <property type="entry name" value="I/LWEQ domain"/>
    <property type="match status" value="1"/>
</dbReference>
<dbReference type="STRING" id="158441.A0A226DFZ3"/>
<evidence type="ECO:0000256" key="1">
    <source>
        <dbReference type="ARBA" id="ARBA00004496"/>
    </source>
</evidence>
<dbReference type="GO" id="GO:0006897">
    <property type="term" value="P:endocytosis"/>
    <property type="evidence" value="ECO:0007669"/>
    <property type="project" value="InterPro"/>
</dbReference>
<comment type="subcellular location">
    <subcellularLocation>
        <location evidence="1">Cytoplasm</location>
    </subcellularLocation>
</comment>
<dbReference type="PROSITE" id="PS50942">
    <property type="entry name" value="ENTH"/>
    <property type="match status" value="1"/>
</dbReference>
<dbReference type="InterPro" id="IPR011417">
    <property type="entry name" value="ANTH_dom"/>
</dbReference>